<dbReference type="CDD" id="cd00555">
    <property type="entry name" value="Maf"/>
    <property type="match status" value="1"/>
</dbReference>
<sequence>MTSKIRPALILASTSPSRRKLLKNAGLSFSSIRPHVDERAVEAPYRLLGARPEFLAGLLAREKALDVSRRVRDAVVIGGDQVMAFQGKPYSKPESRTQAAEHLRLLSGKSHFLYSALAIARDGEILFETMEPATIRLRNLQENEIEAYLAGLSDEVLFSSGLYQLEGTGVRLFDRVEGDYFTILGLPMLPLLAGLRQLDCIDG</sequence>
<evidence type="ECO:0000256" key="1">
    <source>
        <dbReference type="ARBA" id="ARBA00001968"/>
    </source>
</evidence>
<comment type="similarity">
    <text evidence="4">Belongs to the Maf family.</text>
</comment>
<dbReference type="AlphaFoldDB" id="A0A506U5Q6"/>
<protein>
    <recommendedName>
        <fullName evidence="4">Nucleoside triphosphate pyrophosphatase</fullName>
        <ecNumber evidence="4">3.6.1.9</ecNumber>
    </recommendedName>
    <alternativeName>
        <fullName evidence="4">Nucleotide pyrophosphatase</fullName>
        <shortName evidence="4">Nucleotide PPase</shortName>
    </alternativeName>
</protein>
<dbReference type="HAMAP" id="MF_00528">
    <property type="entry name" value="Maf"/>
    <property type="match status" value="1"/>
</dbReference>
<dbReference type="InterPro" id="IPR003697">
    <property type="entry name" value="Maf-like"/>
</dbReference>
<evidence type="ECO:0000256" key="3">
    <source>
        <dbReference type="ARBA" id="ARBA00023080"/>
    </source>
</evidence>
<proteinExistence type="inferred from homology"/>
<comment type="catalytic activity">
    <reaction evidence="4">
        <text>a 2'-deoxyribonucleoside 5'-triphosphate + H2O = a 2'-deoxyribonucleoside 5'-phosphate + diphosphate + H(+)</text>
        <dbReference type="Rhea" id="RHEA:44644"/>
        <dbReference type="ChEBI" id="CHEBI:15377"/>
        <dbReference type="ChEBI" id="CHEBI:15378"/>
        <dbReference type="ChEBI" id="CHEBI:33019"/>
        <dbReference type="ChEBI" id="CHEBI:61560"/>
        <dbReference type="ChEBI" id="CHEBI:65317"/>
        <dbReference type="EC" id="3.6.1.9"/>
    </reaction>
</comment>
<reference evidence="5 6" key="1">
    <citation type="submission" date="2019-06" db="EMBL/GenBank/DDBJ databases">
        <authorList>
            <person name="Li M."/>
        </authorList>
    </citation>
    <scope>NUCLEOTIDE SEQUENCE [LARGE SCALE GENOMIC DNA]</scope>
    <source>
        <strain evidence="5 6">BGMRC2036</strain>
    </source>
</reference>
<comment type="cofactor">
    <cofactor evidence="1 4">
        <name>a divalent metal cation</name>
        <dbReference type="ChEBI" id="CHEBI:60240"/>
    </cofactor>
</comment>
<dbReference type="InterPro" id="IPR029001">
    <property type="entry name" value="ITPase-like_fam"/>
</dbReference>
<keyword evidence="2 4" id="KW-0378">Hydrolase</keyword>
<evidence type="ECO:0000313" key="5">
    <source>
        <dbReference type="EMBL" id="TPW28451.1"/>
    </source>
</evidence>
<dbReference type="PANTHER" id="PTHR43213:SF5">
    <property type="entry name" value="BIFUNCTIONAL DTTP_UTP PYROPHOSPHATASE_METHYLTRANSFERASE PROTEIN-RELATED"/>
    <property type="match status" value="1"/>
</dbReference>
<comment type="function">
    <text evidence="4">Nucleoside triphosphate pyrophosphatase. May have a dual role in cell division arrest and in preventing the incorporation of modified nucleotides into cellular nucleic acids.</text>
</comment>
<evidence type="ECO:0000256" key="4">
    <source>
        <dbReference type="HAMAP-Rule" id="MF_00528"/>
    </source>
</evidence>
<gene>
    <name evidence="5" type="primary">maf</name>
    <name evidence="5" type="ORF">FJU08_16670</name>
</gene>
<name>A0A506U5Q6_9HYPH</name>
<dbReference type="Proteomes" id="UP000318801">
    <property type="component" value="Unassembled WGS sequence"/>
</dbReference>
<dbReference type="EMBL" id="VHLG01000012">
    <property type="protein sequence ID" value="TPW28451.1"/>
    <property type="molecule type" value="Genomic_DNA"/>
</dbReference>
<feature type="active site" description="Proton acceptor" evidence="4">
    <location>
        <position position="80"/>
    </location>
</feature>
<comment type="catalytic activity">
    <reaction evidence="4">
        <text>a ribonucleoside 5'-triphosphate + H2O = a ribonucleoside 5'-phosphate + diphosphate + H(+)</text>
        <dbReference type="Rhea" id="RHEA:23996"/>
        <dbReference type="ChEBI" id="CHEBI:15377"/>
        <dbReference type="ChEBI" id="CHEBI:15378"/>
        <dbReference type="ChEBI" id="CHEBI:33019"/>
        <dbReference type="ChEBI" id="CHEBI:58043"/>
        <dbReference type="ChEBI" id="CHEBI:61557"/>
        <dbReference type="EC" id="3.6.1.9"/>
    </reaction>
</comment>
<dbReference type="PIRSF" id="PIRSF006305">
    <property type="entry name" value="Maf"/>
    <property type="match status" value="1"/>
</dbReference>
<dbReference type="GO" id="GO:0047429">
    <property type="term" value="F:nucleoside triphosphate diphosphatase activity"/>
    <property type="evidence" value="ECO:0007669"/>
    <property type="project" value="UniProtKB-EC"/>
</dbReference>
<organism evidence="5 6">
    <name type="scientific">Martelella alba</name>
    <dbReference type="NCBI Taxonomy" id="2590451"/>
    <lineage>
        <taxon>Bacteria</taxon>
        <taxon>Pseudomonadati</taxon>
        <taxon>Pseudomonadota</taxon>
        <taxon>Alphaproteobacteria</taxon>
        <taxon>Hyphomicrobiales</taxon>
        <taxon>Aurantimonadaceae</taxon>
        <taxon>Martelella</taxon>
    </lineage>
</organism>
<keyword evidence="6" id="KW-1185">Reference proteome</keyword>
<dbReference type="SUPFAM" id="SSF52972">
    <property type="entry name" value="ITPase-like"/>
    <property type="match status" value="1"/>
</dbReference>
<dbReference type="EC" id="3.6.1.9" evidence="4"/>
<comment type="caution">
    <text evidence="4">Lacks conserved residue(s) required for the propagation of feature annotation.</text>
</comment>
<keyword evidence="4" id="KW-0963">Cytoplasm</keyword>
<dbReference type="NCBIfam" id="TIGR00172">
    <property type="entry name" value="maf"/>
    <property type="match status" value="1"/>
</dbReference>
<dbReference type="GO" id="GO:0009117">
    <property type="term" value="P:nucleotide metabolic process"/>
    <property type="evidence" value="ECO:0007669"/>
    <property type="project" value="UniProtKB-KW"/>
</dbReference>
<evidence type="ECO:0000313" key="6">
    <source>
        <dbReference type="Proteomes" id="UP000318801"/>
    </source>
</evidence>
<dbReference type="PANTHER" id="PTHR43213">
    <property type="entry name" value="BIFUNCTIONAL DTTP/UTP PYROPHOSPHATASE/METHYLTRANSFERASE PROTEIN-RELATED"/>
    <property type="match status" value="1"/>
</dbReference>
<dbReference type="Pfam" id="PF02545">
    <property type="entry name" value="Maf"/>
    <property type="match status" value="1"/>
</dbReference>
<dbReference type="Gene3D" id="3.90.950.10">
    <property type="match status" value="1"/>
</dbReference>
<evidence type="ECO:0000256" key="2">
    <source>
        <dbReference type="ARBA" id="ARBA00022801"/>
    </source>
</evidence>
<keyword evidence="3 4" id="KW-0546">Nucleotide metabolism</keyword>
<accession>A0A506U5Q6</accession>
<comment type="caution">
    <text evidence="5">The sequence shown here is derived from an EMBL/GenBank/DDBJ whole genome shotgun (WGS) entry which is preliminary data.</text>
</comment>
<dbReference type="OrthoDB" id="9813962at2"/>
<comment type="subcellular location">
    <subcellularLocation>
        <location evidence="4">Cytoplasm</location>
    </subcellularLocation>
</comment>
<dbReference type="GO" id="GO:0005737">
    <property type="term" value="C:cytoplasm"/>
    <property type="evidence" value="ECO:0007669"/>
    <property type="project" value="UniProtKB-SubCell"/>
</dbReference>